<accession>A0ABR3NQ02</accession>
<dbReference type="Proteomes" id="UP001558613">
    <property type="component" value="Unassembled WGS sequence"/>
</dbReference>
<keyword evidence="1" id="KW-0378">Hydrolase</keyword>
<protein>
    <recommendedName>
        <fullName evidence="3">Peptidase A2 domain-containing protein</fullName>
    </recommendedName>
</protein>
<feature type="region of interest" description="Disordered" evidence="2">
    <location>
        <begin position="1"/>
        <end position="32"/>
    </location>
</feature>
<proteinExistence type="predicted"/>
<evidence type="ECO:0000313" key="4">
    <source>
        <dbReference type="EMBL" id="KAL1278620.1"/>
    </source>
</evidence>
<evidence type="ECO:0000256" key="2">
    <source>
        <dbReference type="SAM" id="MobiDB-lite"/>
    </source>
</evidence>
<evidence type="ECO:0000259" key="3">
    <source>
        <dbReference type="PROSITE" id="PS50175"/>
    </source>
</evidence>
<evidence type="ECO:0000256" key="1">
    <source>
        <dbReference type="ARBA" id="ARBA00022801"/>
    </source>
</evidence>
<sequence length="424" mass="47191">MDSTCVRGSTSGPMTSQAPPPRSSEGELELQRGGARALAPPIWLCSEHPLGNCGRGNRDKKKVTNVTDVLANILLETAGSRLRSVMCVTKSDTSQEPVEIKKGQTQYVEAESCNEGKEDESELFGVYTIYTTSDGKKGIVVNVKLDGKCMDMQLDTGAAVSLMSELSYKEFLSHLPLSKTSMQLITYSGERIPLLGSLDVPVQYEKQNVTLPLVIVKGEKPALLGRNWLEKIQLDWPNIFNVEKAEVASDPARQIRTRFSLLKPDLAKSIQEKQQKQKEQHDQGRRVLRSFVEEEPVRVRNFRGGQEKWLSATVIEKKGPVSYLVQEGQRRRTVHVDHMLPRKSAEGSPMHGMLEIPSSSVTDDNRGPLIFPTISDCSTPVVELESPENTETVAVQDLRSATPAVETVRRYPQRIRTAPKRLDL</sequence>
<dbReference type="InterPro" id="IPR001995">
    <property type="entry name" value="Peptidase_A2_cat"/>
</dbReference>
<gene>
    <name evidence="4" type="ORF">QQF64_025293</name>
</gene>
<reference evidence="4 5" key="1">
    <citation type="submission" date="2023-09" db="EMBL/GenBank/DDBJ databases">
        <authorList>
            <person name="Wang M."/>
        </authorList>
    </citation>
    <scope>NUCLEOTIDE SEQUENCE [LARGE SCALE GENOMIC DNA]</scope>
    <source>
        <strain evidence="4">GT-2023</strain>
        <tissue evidence="4">Liver</tissue>
    </source>
</reference>
<comment type="caution">
    <text evidence="4">The sequence shown here is derived from an EMBL/GenBank/DDBJ whole genome shotgun (WGS) entry which is preliminary data.</text>
</comment>
<keyword evidence="5" id="KW-1185">Reference proteome</keyword>
<dbReference type="InterPro" id="IPR021109">
    <property type="entry name" value="Peptidase_aspartic_dom_sf"/>
</dbReference>
<dbReference type="PROSITE" id="PS50175">
    <property type="entry name" value="ASP_PROT_RETROV"/>
    <property type="match status" value="1"/>
</dbReference>
<evidence type="ECO:0000313" key="5">
    <source>
        <dbReference type="Proteomes" id="UP001558613"/>
    </source>
</evidence>
<dbReference type="Gene3D" id="2.40.70.10">
    <property type="entry name" value="Acid Proteases"/>
    <property type="match status" value="1"/>
</dbReference>
<feature type="domain" description="Peptidase A2" evidence="3">
    <location>
        <begin position="150"/>
        <end position="228"/>
    </location>
</feature>
<dbReference type="EMBL" id="JAYMGO010000003">
    <property type="protein sequence ID" value="KAL1278620.1"/>
    <property type="molecule type" value="Genomic_DNA"/>
</dbReference>
<dbReference type="SUPFAM" id="SSF50630">
    <property type="entry name" value="Acid proteases"/>
    <property type="match status" value="1"/>
</dbReference>
<name>A0ABR3NQ02_9TELE</name>
<dbReference type="PANTHER" id="PTHR37984">
    <property type="entry name" value="PROTEIN CBG26694"/>
    <property type="match status" value="1"/>
</dbReference>
<organism evidence="4 5">
    <name type="scientific">Cirrhinus molitorella</name>
    <name type="common">mud carp</name>
    <dbReference type="NCBI Taxonomy" id="172907"/>
    <lineage>
        <taxon>Eukaryota</taxon>
        <taxon>Metazoa</taxon>
        <taxon>Chordata</taxon>
        <taxon>Craniata</taxon>
        <taxon>Vertebrata</taxon>
        <taxon>Euteleostomi</taxon>
        <taxon>Actinopterygii</taxon>
        <taxon>Neopterygii</taxon>
        <taxon>Teleostei</taxon>
        <taxon>Ostariophysi</taxon>
        <taxon>Cypriniformes</taxon>
        <taxon>Cyprinidae</taxon>
        <taxon>Labeoninae</taxon>
        <taxon>Labeonini</taxon>
        <taxon>Cirrhinus</taxon>
    </lineage>
</organism>
<feature type="compositionally biased region" description="Polar residues" evidence="2">
    <location>
        <begin position="1"/>
        <end position="17"/>
    </location>
</feature>
<dbReference type="InterPro" id="IPR050951">
    <property type="entry name" value="Retrovirus_Pol_polyprotein"/>
</dbReference>
<dbReference type="PANTHER" id="PTHR37984:SF13">
    <property type="entry name" value="RIBONUCLEASE H"/>
    <property type="match status" value="1"/>
</dbReference>